<dbReference type="Proteomes" id="UP000001542">
    <property type="component" value="Unassembled WGS sequence"/>
</dbReference>
<dbReference type="KEGG" id="tva:4774520"/>
<dbReference type="EMBL" id="DS113241">
    <property type="protein sequence ID" value="EAY16510.1"/>
    <property type="molecule type" value="Genomic_DNA"/>
</dbReference>
<reference evidence="1" key="1">
    <citation type="submission" date="2006-10" db="EMBL/GenBank/DDBJ databases">
        <authorList>
            <person name="Amadeo P."/>
            <person name="Zhao Q."/>
            <person name="Wortman J."/>
            <person name="Fraser-Liggett C."/>
            <person name="Carlton J."/>
        </authorList>
    </citation>
    <scope>NUCLEOTIDE SEQUENCE</scope>
    <source>
        <strain evidence="1">G3</strain>
    </source>
</reference>
<name>A2DSW1_TRIV3</name>
<sequence length="431" mass="49842">MISSKQLQDSQENLSVSNENQIPKRIYISEENIKAVFVNYFQDPTDETAFQVFTLLTQSDGDLLDEFLPQIERLFENLAQNEIIIKKSNKILMSLLEHNQSSENVVSKLVDLNYINYLINYITSAYCSQVLGMIIDSQPSIIELVSDDTIENVLMNLNQENDFESYLAFLFYIEDTNNERILSKIPYFIEKLISILLISNDPSFVVAIVSCISIFIGKEYEITQNLDEAQKSSQILLETLQKTEYCSDYLQAQLIFIRFCGKFIDNDTFSQIIKSSLESDSELVNNLAITTLYEISDKILNQLTSEEFASILLNKSFSTQNEIVRLNLLCKIYIESDNNKFKEYLLESQLLETVCSSFEYITQYSQIVDILAFIADLTTEETLREKVFDLFDENDIINLLDEYLQRQDKDETCTELAELIIQSYDKFAQNV</sequence>
<evidence type="ECO:0000313" key="2">
    <source>
        <dbReference type="Proteomes" id="UP000001542"/>
    </source>
</evidence>
<accession>A2DSW1</accession>
<dbReference type="SMR" id="A2DSW1"/>
<keyword evidence="2" id="KW-1185">Reference proteome</keyword>
<proteinExistence type="predicted"/>
<dbReference type="InterPro" id="IPR016024">
    <property type="entry name" value="ARM-type_fold"/>
</dbReference>
<reference evidence="1" key="2">
    <citation type="journal article" date="2007" name="Science">
        <title>Draft genome sequence of the sexually transmitted pathogen Trichomonas vaginalis.</title>
        <authorList>
            <person name="Carlton J.M."/>
            <person name="Hirt R.P."/>
            <person name="Silva J.C."/>
            <person name="Delcher A.L."/>
            <person name="Schatz M."/>
            <person name="Zhao Q."/>
            <person name="Wortman J.R."/>
            <person name="Bidwell S.L."/>
            <person name="Alsmark U.C.M."/>
            <person name="Besteiro S."/>
            <person name="Sicheritz-Ponten T."/>
            <person name="Noel C.J."/>
            <person name="Dacks J.B."/>
            <person name="Foster P.G."/>
            <person name="Simillion C."/>
            <person name="Van de Peer Y."/>
            <person name="Miranda-Saavedra D."/>
            <person name="Barton G.J."/>
            <person name="Westrop G.D."/>
            <person name="Mueller S."/>
            <person name="Dessi D."/>
            <person name="Fiori P.L."/>
            <person name="Ren Q."/>
            <person name="Paulsen I."/>
            <person name="Zhang H."/>
            <person name="Bastida-Corcuera F.D."/>
            <person name="Simoes-Barbosa A."/>
            <person name="Brown M.T."/>
            <person name="Hayes R.D."/>
            <person name="Mukherjee M."/>
            <person name="Okumura C.Y."/>
            <person name="Schneider R."/>
            <person name="Smith A.J."/>
            <person name="Vanacova S."/>
            <person name="Villalvazo M."/>
            <person name="Haas B.J."/>
            <person name="Pertea M."/>
            <person name="Feldblyum T.V."/>
            <person name="Utterback T.R."/>
            <person name="Shu C.L."/>
            <person name="Osoegawa K."/>
            <person name="de Jong P.J."/>
            <person name="Hrdy I."/>
            <person name="Horvathova L."/>
            <person name="Zubacova Z."/>
            <person name="Dolezal P."/>
            <person name="Malik S.B."/>
            <person name="Logsdon J.M. Jr."/>
            <person name="Henze K."/>
            <person name="Gupta A."/>
            <person name="Wang C.C."/>
            <person name="Dunne R.L."/>
            <person name="Upcroft J.A."/>
            <person name="Upcroft P."/>
            <person name="White O."/>
            <person name="Salzberg S.L."/>
            <person name="Tang P."/>
            <person name="Chiu C.-H."/>
            <person name="Lee Y.-S."/>
            <person name="Embley T.M."/>
            <person name="Coombs G.H."/>
            <person name="Mottram J.C."/>
            <person name="Tachezy J."/>
            <person name="Fraser-Liggett C.M."/>
            <person name="Johnson P.J."/>
        </authorList>
    </citation>
    <scope>NUCLEOTIDE SEQUENCE [LARGE SCALE GENOMIC DNA]</scope>
    <source>
        <strain evidence="1">G3</strain>
    </source>
</reference>
<dbReference type="RefSeq" id="XP_001328733.1">
    <property type="nucleotide sequence ID" value="XM_001328698.1"/>
</dbReference>
<dbReference type="SUPFAM" id="SSF48371">
    <property type="entry name" value="ARM repeat"/>
    <property type="match status" value="1"/>
</dbReference>
<evidence type="ECO:0000313" key="1">
    <source>
        <dbReference type="EMBL" id="EAY16510.1"/>
    </source>
</evidence>
<gene>
    <name evidence="1" type="ORF">TVAG_348200</name>
</gene>
<organism evidence="1 2">
    <name type="scientific">Trichomonas vaginalis (strain ATCC PRA-98 / G3)</name>
    <dbReference type="NCBI Taxonomy" id="412133"/>
    <lineage>
        <taxon>Eukaryota</taxon>
        <taxon>Metamonada</taxon>
        <taxon>Parabasalia</taxon>
        <taxon>Trichomonadida</taxon>
        <taxon>Trichomonadidae</taxon>
        <taxon>Trichomonas</taxon>
    </lineage>
</organism>
<protein>
    <submittedName>
        <fullName evidence="1">Uncharacterized protein</fullName>
    </submittedName>
</protein>
<dbReference type="VEuPathDB" id="TrichDB:TVAG_348200"/>
<dbReference type="InParanoid" id="A2DSW1"/>
<dbReference type="VEuPathDB" id="TrichDB:TVAGG3_0962770"/>
<dbReference type="AlphaFoldDB" id="A2DSW1"/>